<name>A0ABV4H1U4_9ACTN</name>
<keyword evidence="1" id="KW-0732">Signal</keyword>
<comment type="caution">
    <text evidence="2">The sequence shown here is derived from an EMBL/GenBank/DDBJ whole genome shotgun (WGS) entry which is preliminary data.</text>
</comment>
<organism evidence="2 3">
    <name type="scientific">Kineococcus halophytocola</name>
    <dbReference type="NCBI Taxonomy" id="3234027"/>
    <lineage>
        <taxon>Bacteria</taxon>
        <taxon>Bacillati</taxon>
        <taxon>Actinomycetota</taxon>
        <taxon>Actinomycetes</taxon>
        <taxon>Kineosporiales</taxon>
        <taxon>Kineosporiaceae</taxon>
        <taxon>Kineococcus</taxon>
    </lineage>
</organism>
<proteinExistence type="predicted"/>
<reference evidence="2 3" key="1">
    <citation type="submission" date="2024-07" db="EMBL/GenBank/DDBJ databases">
        <authorList>
            <person name="Thanompreechachai J."/>
            <person name="Duangmal K."/>
        </authorList>
    </citation>
    <scope>NUCLEOTIDE SEQUENCE [LARGE SCALE GENOMIC DNA]</scope>
    <source>
        <strain evidence="2 3">LSe6-4</strain>
    </source>
</reference>
<evidence type="ECO:0000256" key="1">
    <source>
        <dbReference type="SAM" id="SignalP"/>
    </source>
</evidence>
<accession>A0ABV4H1U4</accession>
<dbReference type="Proteomes" id="UP001565927">
    <property type="component" value="Unassembled WGS sequence"/>
</dbReference>
<evidence type="ECO:0000313" key="3">
    <source>
        <dbReference type="Proteomes" id="UP001565927"/>
    </source>
</evidence>
<feature type="chain" id="PRO_5046397194" description="Secreted protein" evidence="1">
    <location>
        <begin position="20"/>
        <end position="93"/>
    </location>
</feature>
<evidence type="ECO:0008006" key="4">
    <source>
        <dbReference type="Google" id="ProtNLM"/>
    </source>
</evidence>
<dbReference type="EMBL" id="JBGFTU010000012">
    <property type="protein sequence ID" value="MEZ0165535.1"/>
    <property type="molecule type" value="Genomic_DNA"/>
</dbReference>
<keyword evidence="3" id="KW-1185">Reference proteome</keyword>
<sequence length="93" mass="9504">MVPVLVAVALAAFAGTVLLHQPPPTTAPGTVTGARPGEVCLHVQGPGAGHDVCLDRQHVEHLALAGTHPGDCVEVTWTSDLVVAGSLVRVVRC</sequence>
<gene>
    <name evidence="2" type="ORF">AB2L27_12305</name>
</gene>
<feature type="signal peptide" evidence="1">
    <location>
        <begin position="1"/>
        <end position="19"/>
    </location>
</feature>
<protein>
    <recommendedName>
        <fullName evidence="4">Secreted protein</fullName>
    </recommendedName>
</protein>
<evidence type="ECO:0000313" key="2">
    <source>
        <dbReference type="EMBL" id="MEZ0165535.1"/>
    </source>
</evidence>